<name>V2WN18_MONRO</name>
<dbReference type="EMBL" id="AWSO01000679">
    <property type="protein sequence ID" value="ESK88233.1"/>
    <property type="molecule type" value="Genomic_DNA"/>
</dbReference>
<reference evidence="2 3" key="1">
    <citation type="journal article" date="2014" name="BMC Genomics">
        <title>Genome and secretome analysis of the hemibiotrophic fungal pathogen, Moniliophthora roreri, which causes frosty pod rot disease of cacao: mechanisms of the biotrophic and necrotrophic phases.</title>
        <authorList>
            <person name="Meinhardt L.W."/>
            <person name="Costa G.G.L."/>
            <person name="Thomazella D.P.T."/>
            <person name="Teixeira P.J.P.L."/>
            <person name="Carazzolle M.F."/>
            <person name="Schuster S.C."/>
            <person name="Carlson J.E."/>
            <person name="Guiltinan M.J."/>
            <person name="Mieczkowski P."/>
            <person name="Farmer A."/>
            <person name="Ramaraj T."/>
            <person name="Crozier J."/>
            <person name="Davis R.E."/>
            <person name="Shao J."/>
            <person name="Melnick R.L."/>
            <person name="Pereira G.A.G."/>
            <person name="Bailey B.A."/>
        </authorList>
    </citation>
    <scope>NUCLEOTIDE SEQUENCE [LARGE SCALE GENOMIC DNA]</scope>
    <source>
        <strain evidence="2 3">MCA 2997</strain>
    </source>
</reference>
<dbReference type="OrthoDB" id="1028014at2759"/>
<dbReference type="HOGENOM" id="CLU_1571061_0_0_1"/>
<feature type="region of interest" description="Disordered" evidence="1">
    <location>
        <begin position="151"/>
        <end position="170"/>
    </location>
</feature>
<dbReference type="AlphaFoldDB" id="V2WN18"/>
<dbReference type="Proteomes" id="UP000017559">
    <property type="component" value="Unassembled WGS sequence"/>
</dbReference>
<keyword evidence="3" id="KW-1185">Reference proteome</keyword>
<dbReference type="KEGG" id="mrr:Moror_5493"/>
<comment type="caution">
    <text evidence="2">The sequence shown here is derived from an EMBL/GenBank/DDBJ whole genome shotgun (WGS) entry which is preliminary data.</text>
</comment>
<proteinExistence type="predicted"/>
<gene>
    <name evidence="2" type="ORF">Moror_5493</name>
</gene>
<protein>
    <submittedName>
        <fullName evidence="2">Uncharacterized protein</fullName>
    </submittedName>
</protein>
<sequence>MIEAIDIEEMQCLVVATLNKILRLNVPHYATTSNPKAQGSGRGGRFQLSYKQLRSALLEIHGPCKRGNVLRVLKGDDVRGIGERLFAGIDTCCVSSNPRKVGSPLKPPGPAVTHLRYPIEHCDLGGFRKLLDYEGAQLLFIAAREGEEGLETSLGDGRGNALGEHEAQSL</sequence>
<evidence type="ECO:0000313" key="3">
    <source>
        <dbReference type="Proteomes" id="UP000017559"/>
    </source>
</evidence>
<evidence type="ECO:0000313" key="2">
    <source>
        <dbReference type="EMBL" id="ESK88233.1"/>
    </source>
</evidence>
<evidence type="ECO:0000256" key="1">
    <source>
        <dbReference type="SAM" id="MobiDB-lite"/>
    </source>
</evidence>
<accession>V2WN18</accession>
<organism evidence="2 3">
    <name type="scientific">Moniliophthora roreri (strain MCA 2997)</name>
    <name type="common">Cocoa frosty pod rot fungus</name>
    <name type="synonym">Crinipellis roreri</name>
    <dbReference type="NCBI Taxonomy" id="1381753"/>
    <lineage>
        <taxon>Eukaryota</taxon>
        <taxon>Fungi</taxon>
        <taxon>Dikarya</taxon>
        <taxon>Basidiomycota</taxon>
        <taxon>Agaricomycotina</taxon>
        <taxon>Agaricomycetes</taxon>
        <taxon>Agaricomycetidae</taxon>
        <taxon>Agaricales</taxon>
        <taxon>Marasmiineae</taxon>
        <taxon>Marasmiaceae</taxon>
        <taxon>Moniliophthora</taxon>
    </lineage>
</organism>